<gene>
    <name evidence="1" type="ORF">ILYODFUR_037575</name>
</gene>
<name>A0ABV0UFR8_9TELE</name>
<evidence type="ECO:0000313" key="2">
    <source>
        <dbReference type="Proteomes" id="UP001482620"/>
    </source>
</evidence>
<protein>
    <submittedName>
        <fullName evidence="1">Uncharacterized protein</fullName>
    </submittedName>
</protein>
<sequence length="104" mass="11506">MKVKKKEMIVDFRRSRNMPKTDSVMGKEVGVVPLCSQTGQEEKENNLCTEGDWADCTSLGLKKAEQSDKEGWLCCWDSSGLSIDCAKMMVNKIKAIMVNPASSA</sequence>
<organism evidence="1 2">
    <name type="scientific">Ilyodon furcidens</name>
    <name type="common">goldbreast splitfin</name>
    <dbReference type="NCBI Taxonomy" id="33524"/>
    <lineage>
        <taxon>Eukaryota</taxon>
        <taxon>Metazoa</taxon>
        <taxon>Chordata</taxon>
        <taxon>Craniata</taxon>
        <taxon>Vertebrata</taxon>
        <taxon>Euteleostomi</taxon>
        <taxon>Actinopterygii</taxon>
        <taxon>Neopterygii</taxon>
        <taxon>Teleostei</taxon>
        <taxon>Neoteleostei</taxon>
        <taxon>Acanthomorphata</taxon>
        <taxon>Ovalentaria</taxon>
        <taxon>Atherinomorphae</taxon>
        <taxon>Cyprinodontiformes</taxon>
        <taxon>Goodeidae</taxon>
        <taxon>Ilyodon</taxon>
    </lineage>
</organism>
<dbReference type="Proteomes" id="UP001482620">
    <property type="component" value="Unassembled WGS sequence"/>
</dbReference>
<reference evidence="1 2" key="1">
    <citation type="submission" date="2021-06" db="EMBL/GenBank/DDBJ databases">
        <authorList>
            <person name="Palmer J.M."/>
        </authorList>
    </citation>
    <scope>NUCLEOTIDE SEQUENCE [LARGE SCALE GENOMIC DNA]</scope>
    <source>
        <strain evidence="2">if_2019</strain>
        <tissue evidence="1">Muscle</tissue>
    </source>
</reference>
<evidence type="ECO:0000313" key="1">
    <source>
        <dbReference type="EMBL" id="MEQ2242602.1"/>
    </source>
</evidence>
<dbReference type="EMBL" id="JAHRIQ010066337">
    <property type="protein sequence ID" value="MEQ2242602.1"/>
    <property type="molecule type" value="Genomic_DNA"/>
</dbReference>
<proteinExistence type="predicted"/>
<accession>A0ABV0UFR8</accession>
<keyword evidence="2" id="KW-1185">Reference proteome</keyword>
<comment type="caution">
    <text evidence="1">The sequence shown here is derived from an EMBL/GenBank/DDBJ whole genome shotgun (WGS) entry which is preliminary data.</text>
</comment>